<dbReference type="CDD" id="cd16359">
    <property type="entry name" value="VOC_BsCatE_like_C"/>
    <property type="match status" value="1"/>
</dbReference>
<dbReference type="EMBL" id="CP016543">
    <property type="protein sequence ID" value="ANU24422.1"/>
    <property type="molecule type" value="Genomic_DNA"/>
</dbReference>
<dbReference type="PANTHER" id="PTHR43279:SF1">
    <property type="entry name" value="CATECHOL-2,3-DIOXYGENASE"/>
    <property type="match status" value="1"/>
</dbReference>
<dbReference type="Proteomes" id="UP000092495">
    <property type="component" value="Chromosome"/>
</dbReference>
<reference evidence="2" key="1">
    <citation type="submission" date="2016-10" db="EMBL/GenBank/DDBJ databases">
        <authorList>
            <person name="See-Too W.S."/>
        </authorList>
    </citation>
    <scope>NUCLEOTIDE SEQUENCE</scope>
    <source>
        <strain evidence="2">DSM 22276</strain>
    </source>
</reference>
<dbReference type="InterPro" id="IPR004360">
    <property type="entry name" value="Glyas_Fos-R_dOase_dom"/>
</dbReference>
<evidence type="ECO:0000313" key="3">
    <source>
        <dbReference type="Proteomes" id="UP000092495"/>
    </source>
</evidence>
<dbReference type="STRING" id="414778.BCM40_14160"/>
<dbReference type="OrthoDB" id="9792626at2"/>
<dbReference type="RefSeq" id="WP_065527370.1">
    <property type="nucleotide sequence ID" value="NZ_CP016543.2"/>
</dbReference>
<dbReference type="InterPro" id="IPR037523">
    <property type="entry name" value="VOC_core"/>
</dbReference>
<dbReference type="KEGG" id="pdg:BCM40_14160"/>
<sequence length="284" mass="32143">MDFHKKPVTHVGKVGLKVIDLLKMKRFYEKVIGFEVISEEEDKVSLGVGSKVLVELEVVKGVTPKQGRYAGLYHLAILLPTRESLGKILIHLDQQEIQLGSADHLVSEALYFSDPEGNGIEIYRDRKPEQWNWNNDKVSMAVDPIDARGLVEEARKFPEPWNGLPAETVMGHIHLHVSNLDEAKEFYVDGIGLEVVSNLGAQALFLADQKYHHHIGMNVWNGVGIPALPEKEAGLHYYTLMMENEHRSEIAKNLHSMGIEIVEHNDYWEVKDPSGNFIRLCVYS</sequence>
<dbReference type="InterPro" id="IPR029068">
    <property type="entry name" value="Glyas_Bleomycin-R_OHBP_Dase"/>
</dbReference>
<keyword evidence="3" id="KW-1185">Reference proteome</keyword>
<dbReference type="Pfam" id="PF00903">
    <property type="entry name" value="Glyoxalase"/>
    <property type="match status" value="1"/>
</dbReference>
<evidence type="ECO:0000313" key="2">
    <source>
        <dbReference type="EMBL" id="ANU24422.1"/>
    </source>
</evidence>
<dbReference type="AlphaFoldDB" id="A0A1C7EM53"/>
<accession>A0A1C7EM53</accession>
<protein>
    <submittedName>
        <fullName evidence="2">Glyoxalase</fullName>
    </submittedName>
</protein>
<dbReference type="PROSITE" id="PS51819">
    <property type="entry name" value="VOC"/>
    <property type="match status" value="1"/>
</dbReference>
<dbReference type="PANTHER" id="PTHR43279">
    <property type="entry name" value="CATECHOL-2,3-DIOXYGENASE"/>
    <property type="match status" value="1"/>
</dbReference>
<proteinExistence type="predicted"/>
<feature type="domain" description="VOC" evidence="1">
    <location>
        <begin position="10"/>
        <end position="125"/>
    </location>
</feature>
<evidence type="ECO:0000259" key="1">
    <source>
        <dbReference type="PROSITE" id="PS51819"/>
    </source>
</evidence>
<gene>
    <name evidence="2" type="ORF">BCM40_14160</name>
</gene>
<dbReference type="Gene3D" id="3.10.180.10">
    <property type="entry name" value="2,3-Dihydroxybiphenyl 1,2-Dioxygenase, domain 1"/>
    <property type="match status" value="2"/>
</dbReference>
<organism evidence="2 3">
    <name type="scientific">Planococcus donghaensis</name>
    <dbReference type="NCBI Taxonomy" id="414778"/>
    <lineage>
        <taxon>Bacteria</taxon>
        <taxon>Bacillati</taxon>
        <taxon>Bacillota</taxon>
        <taxon>Bacilli</taxon>
        <taxon>Bacillales</taxon>
        <taxon>Caryophanaceae</taxon>
        <taxon>Planococcus</taxon>
    </lineage>
</organism>
<name>A0A1C7EM53_9BACL</name>
<dbReference type="SUPFAM" id="SSF54593">
    <property type="entry name" value="Glyoxalase/Bleomycin resistance protein/Dihydroxybiphenyl dioxygenase"/>
    <property type="match status" value="2"/>
</dbReference>